<feature type="transmembrane region" description="Helical" evidence="7">
    <location>
        <begin position="47"/>
        <end position="68"/>
    </location>
</feature>
<dbReference type="InterPro" id="IPR050562">
    <property type="entry name" value="FAD_mOase_fung"/>
</dbReference>
<keyword evidence="3 7" id="KW-0812">Transmembrane</keyword>
<evidence type="ECO:0000313" key="9">
    <source>
        <dbReference type="Proteomes" id="UP000215289"/>
    </source>
</evidence>
<sequence>MDGFGDANAPPAYHAVKPIADLFVLFMGVGWVINYTGMVHKSFQDRTYGMGIMPLCCNIAWEVVYGLIYPSPSTLEKSVLLAGLTINFAIIYAAIQFSPNEWTHAPLVRDNLAWIFLVGILGFTTGHLALAAEIGHALAYSWGAVICQLLLSLGGICQLLCRGRRAGINHIVLEKGTDAAPQVGASIGILPNGARILDQLDLYREIEHHTEPLETATICYPDGFSFSSSFPKLIHERFGYPLAFLDRQKVLEILFRSYSDNKRMHLNSEVKGVEETSDGVVVTTTDGTRYHGHLVVGADGVHSVVRLEIWKASPVVTEAEKKSMTVEYSCIFGISLPIDGLNAGDQVNAFFDHRTIVTIQGKGGRIYWFVIQKLQRKYIYPNSPRFTSSDAVAAAERLRDVLVYRDITFGALWDRRETASMTALEENVFRTWHHGRMVLIGDSVHKMTPNLGQGANMAIEDAAALATLLNNLLKCGGNLDLPGTFEIESVLQQYRRARYRRVCSVYSMSRFLVRMQARDGLFHTLFGRYYAPYAGDLPADVASETIAGGGIYKRVWLREAKFRGTEVPSGMPTDACVEDESVDNSRSKNKG</sequence>
<feature type="transmembrane region" description="Helical" evidence="7">
    <location>
        <begin position="138"/>
        <end position="161"/>
    </location>
</feature>
<evidence type="ECO:0000256" key="7">
    <source>
        <dbReference type="SAM" id="Phobius"/>
    </source>
</evidence>
<dbReference type="OrthoDB" id="10029326at2759"/>
<dbReference type="InterPro" id="IPR036188">
    <property type="entry name" value="FAD/NAD-bd_sf"/>
</dbReference>
<keyword evidence="5 7" id="KW-0472">Membrane</keyword>
<dbReference type="SUPFAM" id="SSF51905">
    <property type="entry name" value="FAD/NAD(P)-binding domain"/>
    <property type="match status" value="1"/>
</dbReference>
<proteinExistence type="inferred from homology"/>
<dbReference type="Gene3D" id="3.50.50.60">
    <property type="entry name" value="FAD/NAD(P)-binding domain"/>
    <property type="match status" value="1"/>
</dbReference>
<dbReference type="Pfam" id="PF25129">
    <property type="entry name" value="Pyr4-TMTC"/>
    <property type="match status" value="1"/>
</dbReference>
<organism evidence="8 9">
    <name type="scientific">Aspergillus turcosus</name>
    <dbReference type="NCBI Taxonomy" id="1245748"/>
    <lineage>
        <taxon>Eukaryota</taxon>
        <taxon>Fungi</taxon>
        <taxon>Dikarya</taxon>
        <taxon>Ascomycota</taxon>
        <taxon>Pezizomycotina</taxon>
        <taxon>Eurotiomycetes</taxon>
        <taxon>Eurotiomycetidae</taxon>
        <taxon>Eurotiales</taxon>
        <taxon>Aspergillaceae</taxon>
        <taxon>Aspergillus</taxon>
        <taxon>Aspergillus subgen. Fumigati</taxon>
    </lineage>
</organism>
<protein>
    <submittedName>
        <fullName evidence="8">Uncharacterized protein</fullName>
    </submittedName>
</protein>
<feature type="transmembrane region" description="Helical" evidence="7">
    <location>
        <begin position="80"/>
        <end position="99"/>
    </location>
</feature>
<name>A0A3R7IH20_9EURO</name>
<dbReference type="PANTHER" id="PTHR47356">
    <property type="entry name" value="FAD-DEPENDENT MONOOXYGENASE ASQG-RELATED"/>
    <property type="match status" value="1"/>
</dbReference>
<keyword evidence="4 7" id="KW-1133">Transmembrane helix</keyword>
<reference evidence="8 9" key="1">
    <citation type="submission" date="2018-08" db="EMBL/GenBank/DDBJ databases">
        <title>Draft genome sequences of two Aspergillus turcosus clinical strains isolated from bronchoalveolar lavage fluid: one azole-susceptible and the other azole-resistant.</title>
        <authorList>
            <person name="Parent-Michaud M."/>
            <person name="Dufresne P.J."/>
            <person name="Fournier E."/>
            <person name="Martineau C."/>
            <person name="Moreira S."/>
            <person name="Perkins V."/>
            <person name="De Repentigny L."/>
            <person name="Dufresne S.F."/>
        </authorList>
    </citation>
    <scope>NUCLEOTIDE SEQUENCE [LARGE SCALE GENOMIC DNA]</scope>
    <source>
        <strain evidence="8">HMR AF 1038</strain>
    </source>
</reference>
<comment type="similarity">
    <text evidence="2">Belongs to the paxB family.</text>
</comment>
<feature type="transmembrane region" description="Helical" evidence="7">
    <location>
        <begin position="12"/>
        <end position="35"/>
    </location>
</feature>
<comment type="subcellular location">
    <subcellularLocation>
        <location evidence="1">Membrane</location>
        <topology evidence="1">Multi-pass membrane protein</topology>
    </subcellularLocation>
</comment>
<evidence type="ECO:0000256" key="5">
    <source>
        <dbReference type="ARBA" id="ARBA00023136"/>
    </source>
</evidence>
<evidence type="ECO:0000313" key="8">
    <source>
        <dbReference type="EMBL" id="RLL95211.1"/>
    </source>
</evidence>
<dbReference type="Proteomes" id="UP000215289">
    <property type="component" value="Unassembled WGS sequence"/>
</dbReference>
<keyword evidence="9" id="KW-1185">Reference proteome</keyword>
<evidence type="ECO:0000256" key="4">
    <source>
        <dbReference type="ARBA" id="ARBA00022989"/>
    </source>
</evidence>
<dbReference type="EMBL" id="NIDN02000163">
    <property type="protein sequence ID" value="RLL95211.1"/>
    <property type="molecule type" value="Genomic_DNA"/>
</dbReference>
<dbReference type="GO" id="GO:0016020">
    <property type="term" value="C:membrane"/>
    <property type="evidence" value="ECO:0007669"/>
    <property type="project" value="UniProtKB-SubCell"/>
</dbReference>
<dbReference type="GO" id="GO:0071949">
    <property type="term" value="F:FAD binding"/>
    <property type="evidence" value="ECO:0007669"/>
    <property type="project" value="InterPro"/>
</dbReference>
<feature type="region of interest" description="Disordered" evidence="6">
    <location>
        <begin position="566"/>
        <end position="591"/>
    </location>
</feature>
<dbReference type="InterPro" id="IPR039020">
    <property type="entry name" value="PaxB-like"/>
</dbReference>
<dbReference type="GO" id="GO:0016829">
    <property type="term" value="F:lyase activity"/>
    <property type="evidence" value="ECO:0007669"/>
    <property type="project" value="InterPro"/>
</dbReference>
<dbReference type="PRINTS" id="PR00420">
    <property type="entry name" value="RNGMNOXGNASE"/>
</dbReference>
<evidence type="ECO:0000256" key="2">
    <source>
        <dbReference type="ARBA" id="ARBA00006757"/>
    </source>
</evidence>
<dbReference type="STRING" id="1245748.A0A3R7IH20"/>
<evidence type="ECO:0000256" key="6">
    <source>
        <dbReference type="SAM" id="MobiDB-lite"/>
    </source>
</evidence>
<accession>A0A3R7IH20</accession>
<evidence type="ECO:0000256" key="3">
    <source>
        <dbReference type="ARBA" id="ARBA00022692"/>
    </source>
</evidence>
<dbReference type="GO" id="GO:0004497">
    <property type="term" value="F:monooxygenase activity"/>
    <property type="evidence" value="ECO:0007669"/>
    <property type="project" value="InterPro"/>
</dbReference>
<evidence type="ECO:0000256" key="1">
    <source>
        <dbReference type="ARBA" id="ARBA00004141"/>
    </source>
</evidence>
<dbReference type="PANTHER" id="PTHR47356:SF2">
    <property type="entry name" value="FAD-BINDING DOMAIN-CONTAINING PROTEIN-RELATED"/>
    <property type="match status" value="1"/>
</dbReference>
<gene>
    <name evidence="8" type="ORF">CFD26_104319</name>
</gene>
<feature type="transmembrane region" description="Helical" evidence="7">
    <location>
        <begin position="111"/>
        <end position="132"/>
    </location>
</feature>
<dbReference type="AlphaFoldDB" id="A0A3R7IH20"/>
<comment type="caution">
    <text evidence="8">The sequence shown here is derived from an EMBL/GenBank/DDBJ whole genome shotgun (WGS) entry which is preliminary data.</text>
</comment>